<name>A0A7X0H417_9BACT</name>
<dbReference type="EMBL" id="JACHGY010000001">
    <property type="protein sequence ID" value="MBB6428683.1"/>
    <property type="molecule type" value="Genomic_DNA"/>
</dbReference>
<feature type="region of interest" description="Disordered" evidence="1">
    <location>
        <begin position="452"/>
        <end position="503"/>
    </location>
</feature>
<dbReference type="RefSeq" id="WP_184676041.1">
    <property type="nucleotide sequence ID" value="NZ_JACHGY010000001.1"/>
</dbReference>
<evidence type="ECO:0000256" key="1">
    <source>
        <dbReference type="SAM" id="MobiDB-lite"/>
    </source>
</evidence>
<dbReference type="Proteomes" id="UP000541810">
    <property type="component" value="Unassembled WGS sequence"/>
</dbReference>
<dbReference type="AlphaFoldDB" id="A0A7X0H417"/>
<dbReference type="InterPro" id="IPR011009">
    <property type="entry name" value="Kinase-like_dom_sf"/>
</dbReference>
<dbReference type="Gene3D" id="1.10.510.10">
    <property type="entry name" value="Transferase(Phosphotransferase) domain 1"/>
    <property type="match status" value="1"/>
</dbReference>
<evidence type="ECO:0000313" key="2">
    <source>
        <dbReference type="EMBL" id="MBB6428683.1"/>
    </source>
</evidence>
<dbReference type="GO" id="GO:0004672">
    <property type="term" value="F:protein kinase activity"/>
    <property type="evidence" value="ECO:0007669"/>
    <property type="project" value="InterPro"/>
</dbReference>
<proteinExistence type="predicted"/>
<dbReference type="PROSITE" id="PS00109">
    <property type="entry name" value="PROTEIN_KINASE_TYR"/>
    <property type="match status" value="1"/>
</dbReference>
<keyword evidence="3" id="KW-1185">Reference proteome</keyword>
<protein>
    <recommendedName>
        <fullName evidence="4">Protein kinase domain-containing protein</fullName>
    </recommendedName>
</protein>
<reference evidence="2 3" key="1">
    <citation type="submission" date="2020-08" db="EMBL/GenBank/DDBJ databases">
        <title>Genomic Encyclopedia of Type Strains, Phase IV (KMG-IV): sequencing the most valuable type-strain genomes for metagenomic binning, comparative biology and taxonomic classification.</title>
        <authorList>
            <person name="Goeker M."/>
        </authorList>
    </citation>
    <scope>NUCLEOTIDE SEQUENCE [LARGE SCALE GENOMIC DNA]</scope>
    <source>
        <strain evidence="2 3">DSM 103725</strain>
    </source>
</reference>
<comment type="caution">
    <text evidence="2">The sequence shown here is derived from an EMBL/GenBank/DDBJ whole genome shotgun (WGS) entry which is preliminary data.</text>
</comment>
<gene>
    <name evidence="2" type="ORF">HNQ40_000489</name>
</gene>
<evidence type="ECO:0008006" key="4">
    <source>
        <dbReference type="Google" id="ProtNLM"/>
    </source>
</evidence>
<dbReference type="SUPFAM" id="SSF56112">
    <property type="entry name" value="Protein kinase-like (PK-like)"/>
    <property type="match status" value="1"/>
</dbReference>
<evidence type="ECO:0000313" key="3">
    <source>
        <dbReference type="Proteomes" id="UP000541810"/>
    </source>
</evidence>
<accession>A0A7X0H417</accession>
<dbReference type="InterPro" id="IPR008266">
    <property type="entry name" value="Tyr_kinase_AS"/>
</dbReference>
<sequence>MLRRIAQLLQPPSISSPTPGDQPAEAEAFQGVIAPVAERVLAAPAERTRYAQSQAQFHISGVHDYEFSTSFHDARPDRVFDRLRWGGQLIFVSTQPRELEELLGFYRNKPEWLIEQEPESLVCPRLDQLQKLSRLPLPASLRRLLLEQHAHFFVVRKVLIDPISRLTAKHSYDVRLVRAQGKADERYATDGFVVLKRVPTMEQAIDRLKQTAPGVPPERLGIIAEKLVRKVFPIFLTREAAFLKLLQRDLPPELKRKTPRVMSMESDNQGLVRAMSMKWLRQGGEPISQTEFAKQTAELLRALHEHVGIMHLDLRLDNLLVTGDGVCMIDFGSSVRIGEDLSTTQIIETLVHEMLQSSQITRDLQRQRRKKLIRSDVFDHLPTPPSPAFDLFALATNMTRPHDNADFKGLVNHDRDSEEGQRFSRLRRRILKPNPDDVPVRSVHDLCVELGVTSPRPRNKDRRPDDPSQVTLKPVILSGPMMPKAGQPQPKADPELNPETDVA</sequence>
<organism evidence="2 3">
    <name type="scientific">Algisphaera agarilytica</name>
    <dbReference type="NCBI Taxonomy" id="1385975"/>
    <lineage>
        <taxon>Bacteria</taxon>
        <taxon>Pseudomonadati</taxon>
        <taxon>Planctomycetota</taxon>
        <taxon>Phycisphaerae</taxon>
        <taxon>Phycisphaerales</taxon>
        <taxon>Phycisphaeraceae</taxon>
        <taxon>Algisphaera</taxon>
    </lineage>
</organism>